<evidence type="ECO:0000256" key="5">
    <source>
        <dbReference type="ARBA" id="ARBA00022692"/>
    </source>
</evidence>
<dbReference type="EMBL" id="BAAAKV010000093">
    <property type="protein sequence ID" value="GAA1198117.1"/>
    <property type="molecule type" value="Genomic_DNA"/>
</dbReference>
<evidence type="ECO:0000256" key="6">
    <source>
        <dbReference type="ARBA" id="ARBA00022989"/>
    </source>
</evidence>
<feature type="transmembrane region" description="Helical" evidence="9">
    <location>
        <begin position="152"/>
        <end position="170"/>
    </location>
</feature>
<feature type="transmembrane region" description="Helical" evidence="9">
    <location>
        <begin position="176"/>
        <end position="193"/>
    </location>
</feature>
<evidence type="ECO:0000256" key="2">
    <source>
        <dbReference type="ARBA" id="ARBA00007935"/>
    </source>
</evidence>
<dbReference type="Proteomes" id="UP001501371">
    <property type="component" value="Unassembled WGS sequence"/>
</dbReference>
<evidence type="ECO:0000256" key="4">
    <source>
        <dbReference type="ARBA" id="ARBA00022475"/>
    </source>
</evidence>
<feature type="compositionally biased region" description="Basic and acidic residues" evidence="8">
    <location>
        <begin position="1"/>
        <end position="12"/>
    </location>
</feature>
<sequence>MKHTIRSADPRDTAPASHGTPNGIRNGTSNGAPDPARRPSRRTRPTGAPRGFLVIGRTVALPVRRISVVTALLVVLLTLAAAVATLSLGRIGVPLADLPGALTGGARGTDVFVLERLRGPRLVVAAGTGAALGLSGALFQSVTRNPLGSPDVIGLGSGAGAGAAIVALLLPGTLPVPVGALAGAAAAMALVYVSTGAGFRNGGRLVVAGIGVAAIGTAVTQYVVYAVERDKATVLTAYVNGSLAARSWSDAGVIWLVLLAAVPCTALIARRLDTGEMGDDLAEGLGARPRSTKSLAVTLAIVLSAAAVSVAGPIAFISLTAPQIAKHLTRGSGPQLTQATLVGALLLVSADLAAQQLPLFEDLPVGIYTMALGGGYLGWLLIREWRRGVL</sequence>
<keyword evidence="6 9" id="KW-1133">Transmembrane helix</keyword>
<keyword evidence="4" id="KW-1003">Cell membrane</keyword>
<dbReference type="PANTHER" id="PTHR30472:SF24">
    <property type="entry name" value="FERRIC ENTEROBACTIN TRANSPORT SYSTEM PERMEASE PROTEIN FEPG"/>
    <property type="match status" value="1"/>
</dbReference>
<dbReference type="Gene3D" id="1.10.3470.10">
    <property type="entry name" value="ABC transporter involved in vitamin B12 uptake, BtuC"/>
    <property type="match status" value="1"/>
</dbReference>
<dbReference type="RefSeq" id="WP_344284392.1">
    <property type="nucleotide sequence ID" value="NZ_BAAAKV010000093.1"/>
</dbReference>
<feature type="transmembrane region" description="Helical" evidence="9">
    <location>
        <begin position="295"/>
        <end position="316"/>
    </location>
</feature>
<comment type="caution">
    <text evidence="10">The sequence shown here is derived from an EMBL/GenBank/DDBJ whole genome shotgun (WGS) entry which is preliminary data.</text>
</comment>
<keyword evidence="11" id="KW-1185">Reference proteome</keyword>
<dbReference type="InterPro" id="IPR000522">
    <property type="entry name" value="ABC_transptr_permease_BtuC"/>
</dbReference>
<gene>
    <name evidence="10" type="ORF">GCM10009654_63570</name>
</gene>
<keyword evidence="7 9" id="KW-0472">Membrane</keyword>
<keyword evidence="3" id="KW-0813">Transport</keyword>
<accession>A0ABP4FVY1</accession>
<dbReference type="Pfam" id="PF01032">
    <property type="entry name" value="FecCD"/>
    <property type="match status" value="1"/>
</dbReference>
<protein>
    <submittedName>
        <fullName evidence="10">Iron chelate uptake ABC transporter family permease subunit</fullName>
    </submittedName>
</protein>
<proteinExistence type="inferred from homology"/>
<dbReference type="SUPFAM" id="SSF81345">
    <property type="entry name" value="ABC transporter involved in vitamin B12 uptake, BtuC"/>
    <property type="match status" value="1"/>
</dbReference>
<feature type="transmembrane region" description="Helical" evidence="9">
    <location>
        <begin position="205"/>
        <end position="227"/>
    </location>
</feature>
<organism evidence="10 11">
    <name type="scientific">Streptomyces hebeiensis</name>
    <dbReference type="NCBI Taxonomy" id="229486"/>
    <lineage>
        <taxon>Bacteria</taxon>
        <taxon>Bacillati</taxon>
        <taxon>Actinomycetota</taxon>
        <taxon>Actinomycetes</taxon>
        <taxon>Kitasatosporales</taxon>
        <taxon>Streptomycetaceae</taxon>
        <taxon>Streptomyces</taxon>
    </lineage>
</organism>
<comment type="subcellular location">
    <subcellularLocation>
        <location evidence="1">Cell membrane</location>
        <topology evidence="1">Multi-pass membrane protein</topology>
    </subcellularLocation>
</comment>
<dbReference type="InterPro" id="IPR037294">
    <property type="entry name" value="ABC_BtuC-like"/>
</dbReference>
<feature type="transmembrane region" description="Helical" evidence="9">
    <location>
        <begin position="122"/>
        <end position="140"/>
    </location>
</feature>
<evidence type="ECO:0000256" key="8">
    <source>
        <dbReference type="SAM" id="MobiDB-lite"/>
    </source>
</evidence>
<keyword evidence="5 9" id="KW-0812">Transmembrane</keyword>
<evidence type="ECO:0000256" key="7">
    <source>
        <dbReference type="ARBA" id="ARBA00023136"/>
    </source>
</evidence>
<evidence type="ECO:0000256" key="1">
    <source>
        <dbReference type="ARBA" id="ARBA00004651"/>
    </source>
</evidence>
<dbReference type="CDD" id="cd06550">
    <property type="entry name" value="TM_ABC_iron-siderophores_like"/>
    <property type="match status" value="1"/>
</dbReference>
<evidence type="ECO:0000313" key="10">
    <source>
        <dbReference type="EMBL" id="GAA1198117.1"/>
    </source>
</evidence>
<evidence type="ECO:0000256" key="3">
    <source>
        <dbReference type="ARBA" id="ARBA00022448"/>
    </source>
</evidence>
<feature type="transmembrane region" description="Helical" evidence="9">
    <location>
        <begin position="365"/>
        <end position="382"/>
    </location>
</feature>
<feature type="transmembrane region" description="Helical" evidence="9">
    <location>
        <begin position="247"/>
        <end position="269"/>
    </location>
</feature>
<comment type="similarity">
    <text evidence="2">Belongs to the binding-protein-dependent transport system permease family. FecCD subfamily.</text>
</comment>
<dbReference type="PANTHER" id="PTHR30472">
    <property type="entry name" value="FERRIC ENTEROBACTIN TRANSPORT SYSTEM PERMEASE PROTEIN"/>
    <property type="match status" value="1"/>
</dbReference>
<evidence type="ECO:0000256" key="9">
    <source>
        <dbReference type="SAM" id="Phobius"/>
    </source>
</evidence>
<feature type="compositionally biased region" description="Polar residues" evidence="8">
    <location>
        <begin position="19"/>
        <end position="30"/>
    </location>
</feature>
<evidence type="ECO:0000313" key="11">
    <source>
        <dbReference type="Proteomes" id="UP001501371"/>
    </source>
</evidence>
<feature type="region of interest" description="Disordered" evidence="8">
    <location>
        <begin position="1"/>
        <end position="49"/>
    </location>
</feature>
<name>A0ABP4FVY1_9ACTN</name>
<reference evidence="11" key="1">
    <citation type="journal article" date="2019" name="Int. J. Syst. Evol. Microbiol.">
        <title>The Global Catalogue of Microorganisms (GCM) 10K type strain sequencing project: providing services to taxonomists for standard genome sequencing and annotation.</title>
        <authorList>
            <consortium name="The Broad Institute Genomics Platform"/>
            <consortium name="The Broad Institute Genome Sequencing Center for Infectious Disease"/>
            <person name="Wu L."/>
            <person name="Ma J."/>
        </authorList>
    </citation>
    <scope>NUCLEOTIDE SEQUENCE [LARGE SCALE GENOMIC DNA]</scope>
    <source>
        <strain evidence="11">JCM 12696</strain>
    </source>
</reference>
<feature type="transmembrane region" description="Helical" evidence="9">
    <location>
        <begin position="66"/>
        <end position="88"/>
    </location>
</feature>